<dbReference type="Pfam" id="PF01653">
    <property type="entry name" value="DNA_ligase_aden"/>
    <property type="match status" value="1"/>
</dbReference>
<keyword evidence="8" id="KW-0227">DNA damage</keyword>
<evidence type="ECO:0000256" key="2">
    <source>
        <dbReference type="ARBA" id="ARBA00004067"/>
    </source>
</evidence>
<dbReference type="Pfam" id="PF14520">
    <property type="entry name" value="HHH_5"/>
    <property type="match status" value="1"/>
</dbReference>
<dbReference type="SMART" id="SM00292">
    <property type="entry name" value="BRCT"/>
    <property type="match status" value="1"/>
</dbReference>
<evidence type="ECO:0000256" key="15">
    <source>
        <dbReference type="ARBA" id="ARBA00060881"/>
    </source>
</evidence>
<dbReference type="InterPro" id="IPR013839">
    <property type="entry name" value="DNAligase_adenylation"/>
</dbReference>
<dbReference type="InterPro" id="IPR003583">
    <property type="entry name" value="Hlx-hairpin-Hlx_DNA-bd_motif"/>
</dbReference>
<dbReference type="SUPFAM" id="SSF56091">
    <property type="entry name" value="DNA ligase/mRNA capping enzyme, catalytic domain"/>
    <property type="match status" value="1"/>
</dbReference>
<evidence type="ECO:0000256" key="11">
    <source>
        <dbReference type="ARBA" id="ARBA00023027"/>
    </source>
</evidence>
<dbReference type="GO" id="GO:0006260">
    <property type="term" value="P:DNA replication"/>
    <property type="evidence" value="ECO:0007669"/>
    <property type="project" value="UniProtKB-KW"/>
</dbReference>
<protein>
    <recommendedName>
        <fullName evidence="4">DNA ligase</fullName>
        <ecNumber evidence="3">6.5.1.2</ecNumber>
    </recommendedName>
</protein>
<dbReference type="PROSITE" id="PS01056">
    <property type="entry name" value="DNA_LIGASE_N2"/>
    <property type="match status" value="1"/>
</dbReference>
<dbReference type="SUPFAM" id="SSF52113">
    <property type="entry name" value="BRCT domain"/>
    <property type="match status" value="1"/>
</dbReference>
<comment type="function">
    <text evidence="2">DNA ligase that catalyzes the formation of phosphodiester linkages between 5'-phosphoryl and 3'-hydroxyl groups in double-stranded DNA using NAD as a coenzyme and as the energy source for the reaction. It is essential for DNA replication and repair of damaged DNA.</text>
</comment>
<dbReference type="Pfam" id="PF12826">
    <property type="entry name" value="HHH_2"/>
    <property type="match status" value="1"/>
</dbReference>
<dbReference type="NCBIfam" id="TIGR00575">
    <property type="entry name" value="dnlj"/>
    <property type="match status" value="1"/>
</dbReference>
<dbReference type="GO" id="GO:0046872">
    <property type="term" value="F:metal ion binding"/>
    <property type="evidence" value="ECO:0007669"/>
    <property type="project" value="UniProtKB-KW"/>
</dbReference>
<sequence length="677" mass="75309">MSALMVSPDLPKNRVEAEVRVKELREIIRHHEYRYYVLDAPEITDADYDALMRELQAIEDTYPELVEADSPTRRVGGQPLAAFNSVRHRVPLLSLANAFDEHDLREFDRRARERAGRDLTYVVEPKIDGLTVVLTYEQGRFVRGATRGDGETGEDITENLKTIRTIPLRLKTDLPVLDVRGEAYLPKGAFATLNEEREERGEPVFANPRNAAAGSLRQLDPKVTASRPLRAFFYNILLLEGAEAQEQRQALELIEQWGLPVNKERKFCLSIEEVIAYCRYWTEHRHDLPFEIDGMVVKVNELDEYERLGVTSKSPRYAIAFKFPAEQAVTQVRSITVKVGRTGVITPTAELEPVRVAGTTVSRATLHNEDIIREKDIHVGDYVIIQKAGDIIPEVVSVLKERRTGEEQPFSMPQACPECGSPASRLEGEVALRCTSSTCPAQAKEGLIHYASRDAMNIEGLGPAIVNLLWDTGLVHNPADLYDLTVDQVAPLERMGKKSAANLIAAIEQSKSRGLAAFTFALGLRLVGQTAAKTLASHFGSMEKLMAATQEELQAIPEIGPKMADSLKNYFSIPANVEMILRLVEKGVQMNAQQSTVDSPQTLAGKMIVLTGTLQSMDRREAQRLLEARGAKISSSVSKKTSMVIAGEEAGSKLEKALELKVPVLREEDFLKLIDHH</sequence>
<evidence type="ECO:0000256" key="6">
    <source>
        <dbReference type="ARBA" id="ARBA00022705"/>
    </source>
</evidence>
<dbReference type="Pfam" id="PF03119">
    <property type="entry name" value="DNA_ligase_ZBD"/>
    <property type="match status" value="1"/>
</dbReference>
<dbReference type="Gene3D" id="2.40.50.140">
    <property type="entry name" value="Nucleic acid-binding proteins"/>
    <property type="match status" value="1"/>
</dbReference>
<dbReference type="CDD" id="cd00114">
    <property type="entry name" value="LIGANc"/>
    <property type="match status" value="1"/>
</dbReference>
<evidence type="ECO:0000256" key="7">
    <source>
        <dbReference type="ARBA" id="ARBA00022723"/>
    </source>
</evidence>
<dbReference type="InterPro" id="IPR013840">
    <property type="entry name" value="DNAligase_N"/>
</dbReference>
<comment type="catalytic activity">
    <reaction evidence="14">
        <text>NAD(+) + (deoxyribonucleotide)n-3'-hydroxyl + 5'-phospho-(deoxyribonucleotide)m = (deoxyribonucleotide)n+m + AMP + beta-nicotinamide D-nucleotide.</text>
        <dbReference type="EC" id="6.5.1.2"/>
    </reaction>
</comment>
<dbReference type="PANTHER" id="PTHR23389:SF9">
    <property type="entry name" value="DNA LIGASE"/>
    <property type="match status" value="1"/>
</dbReference>
<keyword evidence="11" id="KW-0520">NAD</keyword>
<keyword evidence="12" id="KW-0234">DNA repair</keyword>
<dbReference type="InterPro" id="IPR036420">
    <property type="entry name" value="BRCT_dom_sf"/>
</dbReference>
<name>Q8GDW7_HELMO</name>
<dbReference type="NCBIfam" id="NF005932">
    <property type="entry name" value="PRK07956.1"/>
    <property type="match status" value="1"/>
</dbReference>
<dbReference type="FunFam" id="2.40.50.140:FF:000012">
    <property type="entry name" value="DNA ligase"/>
    <property type="match status" value="1"/>
</dbReference>
<dbReference type="Gene3D" id="3.40.50.10190">
    <property type="entry name" value="BRCT domain"/>
    <property type="match status" value="1"/>
</dbReference>
<evidence type="ECO:0000256" key="8">
    <source>
        <dbReference type="ARBA" id="ARBA00022763"/>
    </source>
</evidence>
<organism evidence="17">
    <name type="scientific">Heliobacterium mobile</name>
    <name type="common">Heliobacillus mobilis</name>
    <dbReference type="NCBI Taxonomy" id="28064"/>
    <lineage>
        <taxon>Bacteria</taxon>
        <taxon>Bacillati</taxon>
        <taxon>Bacillota</taxon>
        <taxon>Clostridia</taxon>
        <taxon>Eubacteriales</taxon>
        <taxon>Heliobacteriaceae</taxon>
        <taxon>Heliobacterium</taxon>
    </lineage>
</organism>
<keyword evidence="13" id="KW-0464">Manganese</keyword>
<dbReference type="AlphaFoldDB" id="Q8GDW7"/>
<reference evidence="17" key="1">
    <citation type="journal article" date="2002" name="Science">
        <title>Whole-genome analysis of photosynthetic prokaryotes.</title>
        <authorList>
            <person name="Raymond J."/>
            <person name="Zhaxybayeva O."/>
            <person name="Gogarten J.P."/>
            <person name="Gerdes S.Y."/>
            <person name="Blankenship R.E."/>
        </authorList>
    </citation>
    <scope>NUCLEOTIDE SEQUENCE</scope>
</reference>
<feature type="domain" description="BRCT" evidence="16">
    <location>
        <begin position="598"/>
        <end position="677"/>
    </location>
</feature>
<dbReference type="CDD" id="cd17748">
    <property type="entry name" value="BRCT_DNA_ligase_like"/>
    <property type="match status" value="1"/>
</dbReference>
<feature type="non-terminal residue" evidence="17">
    <location>
        <position position="677"/>
    </location>
</feature>
<dbReference type="GO" id="GO:0003677">
    <property type="term" value="F:DNA binding"/>
    <property type="evidence" value="ECO:0007669"/>
    <property type="project" value="InterPro"/>
</dbReference>
<evidence type="ECO:0000256" key="1">
    <source>
        <dbReference type="ARBA" id="ARBA00001946"/>
    </source>
</evidence>
<dbReference type="InterPro" id="IPR001679">
    <property type="entry name" value="DNA_ligase"/>
</dbReference>
<keyword evidence="7" id="KW-0479">Metal-binding</keyword>
<dbReference type="FunFam" id="1.10.287.610:FF:000002">
    <property type="entry name" value="DNA ligase"/>
    <property type="match status" value="1"/>
</dbReference>
<dbReference type="GO" id="GO:0005829">
    <property type="term" value="C:cytosol"/>
    <property type="evidence" value="ECO:0007669"/>
    <property type="project" value="TreeGrafter"/>
</dbReference>
<dbReference type="SUPFAM" id="SSF47781">
    <property type="entry name" value="RuvA domain 2-like"/>
    <property type="match status" value="1"/>
</dbReference>
<dbReference type="HAMAP" id="MF_01588">
    <property type="entry name" value="DNA_ligase_A"/>
    <property type="match status" value="1"/>
</dbReference>
<dbReference type="Gene3D" id="6.20.10.30">
    <property type="match status" value="1"/>
</dbReference>
<evidence type="ECO:0000313" key="17">
    <source>
        <dbReference type="EMBL" id="AAN87459.1"/>
    </source>
</evidence>
<keyword evidence="9" id="KW-0862">Zinc</keyword>
<reference evidence="17" key="2">
    <citation type="submission" date="2002-08" db="EMBL/GenBank/DDBJ databases">
        <authorList>
            <person name="Liolios K.G."/>
            <person name="Chu L."/>
            <person name="Ostrovskaya O."/>
            <person name="Mendybaeva N."/>
            <person name="Koukharenko V."/>
            <person name="Gerdes S."/>
            <person name="Kyrpides N."/>
            <person name="Overbeek R."/>
        </authorList>
    </citation>
    <scope>NUCLEOTIDE SEQUENCE</scope>
</reference>
<proteinExistence type="inferred from homology"/>
<dbReference type="PIRSF" id="PIRSF001604">
    <property type="entry name" value="LigA"/>
    <property type="match status" value="1"/>
</dbReference>
<evidence type="ECO:0000256" key="13">
    <source>
        <dbReference type="ARBA" id="ARBA00023211"/>
    </source>
</evidence>
<dbReference type="Gene3D" id="1.10.150.20">
    <property type="entry name" value="5' to 3' exonuclease, C-terminal subdomain"/>
    <property type="match status" value="2"/>
</dbReference>
<dbReference type="PANTHER" id="PTHR23389">
    <property type="entry name" value="CHROMOSOME TRANSMISSION FIDELITY FACTOR 18"/>
    <property type="match status" value="1"/>
</dbReference>
<dbReference type="GO" id="GO:0003911">
    <property type="term" value="F:DNA ligase (NAD+) activity"/>
    <property type="evidence" value="ECO:0007669"/>
    <property type="project" value="UniProtKB-EC"/>
</dbReference>
<evidence type="ECO:0000256" key="9">
    <source>
        <dbReference type="ARBA" id="ARBA00022833"/>
    </source>
</evidence>
<dbReference type="InterPro" id="IPR004150">
    <property type="entry name" value="NAD_DNA_ligase_OB"/>
</dbReference>
<dbReference type="Pfam" id="PF00533">
    <property type="entry name" value="BRCT"/>
    <property type="match status" value="1"/>
</dbReference>
<dbReference type="EC" id="6.5.1.2" evidence="3"/>
<dbReference type="EMBL" id="AY142855">
    <property type="protein sequence ID" value="AAN87459.1"/>
    <property type="molecule type" value="Genomic_DNA"/>
</dbReference>
<evidence type="ECO:0000256" key="5">
    <source>
        <dbReference type="ARBA" id="ARBA00022598"/>
    </source>
</evidence>
<keyword evidence="5 17" id="KW-0436">Ligase</keyword>
<evidence type="ECO:0000256" key="14">
    <source>
        <dbReference type="ARBA" id="ARBA00034005"/>
    </source>
</evidence>
<dbReference type="InterPro" id="IPR041663">
    <property type="entry name" value="DisA/LigA_HHH"/>
</dbReference>
<dbReference type="PROSITE" id="PS50172">
    <property type="entry name" value="BRCT"/>
    <property type="match status" value="1"/>
</dbReference>
<accession>Q8GDW7</accession>
<dbReference type="InterPro" id="IPR033136">
    <property type="entry name" value="DNA_ligase_CS"/>
</dbReference>
<dbReference type="SMART" id="SM00532">
    <property type="entry name" value="LIGANc"/>
    <property type="match status" value="1"/>
</dbReference>
<dbReference type="SUPFAM" id="SSF50249">
    <property type="entry name" value="Nucleic acid-binding proteins"/>
    <property type="match status" value="1"/>
</dbReference>
<comment type="cofactor">
    <cofactor evidence="1">
        <name>Mg(2+)</name>
        <dbReference type="ChEBI" id="CHEBI:18420"/>
    </cofactor>
</comment>
<dbReference type="Pfam" id="PF03120">
    <property type="entry name" value="OB_DNA_ligase"/>
    <property type="match status" value="1"/>
</dbReference>
<dbReference type="Gene3D" id="3.30.470.30">
    <property type="entry name" value="DNA ligase/mRNA capping enzyme"/>
    <property type="match status" value="1"/>
</dbReference>
<evidence type="ECO:0000256" key="10">
    <source>
        <dbReference type="ARBA" id="ARBA00022842"/>
    </source>
</evidence>
<comment type="similarity">
    <text evidence="15">Belongs to the NAD-dependent DNA ligase family. LigA subfamily.</text>
</comment>
<dbReference type="InterPro" id="IPR004149">
    <property type="entry name" value="Znf_DNAligase_C4"/>
</dbReference>
<dbReference type="Gene3D" id="1.10.287.610">
    <property type="entry name" value="Helix hairpin bin"/>
    <property type="match status" value="1"/>
</dbReference>
<dbReference type="InterPro" id="IPR010994">
    <property type="entry name" value="RuvA_2-like"/>
</dbReference>
<keyword evidence="10" id="KW-0460">Magnesium</keyword>
<evidence type="ECO:0000256" key="3">
    <source>
        <dbReference type="ARBA" id="ARBA00012722"/>
    </source>
</evidence>
<keyword evidence="6" id="KW-0235">DNA replication</keyword>
<dbReference type="InterPro" id="IPR001357">
    <property type="entry name" value="BRCT_dom"/>
</dbReference>
<dbReference type="FunFam" id="1.10.150.20:FF:000006">
    <property type="entry name" value="DNA ligase"/>
    <property type="match status" value="1"/>
</dbReference>
<dbReference type="InterPro" id="IPR012340">
    <property type="entry name" value="NA-bd_OB-fold"/>
</dbReference>
<evidence type="ECO:0000259" key="16">
    <source>
        <dbReference type="PROSITE" id="PS50172"/>
    </source>
</evidence>
<dbReference type="SMART" id="SM00278">
    <property type="entry name" value="HhH1"/>
    <property type="match status" value="3"/>
</dbReference>
<dbReference type="GO" id="GO:0006281">
    <property type="term" value="P:DNA repair"/>
    <property type="evidence" value="ECO:0007669"/>
    <property type="project" value="UniProtKB-KW"/>
</dbReference>
<evidence type="ECO:0000256" key="12">
    <source>
        <dbReference type="ARBA" id="ARBA00023204"/>
    </source>
</evidence>
<evidence type="ECO:0000256" key="4">
    <source>
        <dbReference type="ARBA" id="ARBA00013308"/>
    </source>
</evidence>
<dbReference type="FunFam" id="3.30.470.30:FF:000001">
    <property type="entry name" value="DNA ligase"/>
    <property type="match status" value="1"/>
</dbReference>
<dbReference type="FunFam" id="1.10.150.20:FF:000007">
    <property type="entry name" value="DNA ligase"/>
    <property type="match status" value="1"/>
</dbReference>